<dbReference type="OMA" id="NDEVWIN"/>
<keyword evidence="4" id="KW-1185">Reference proteome</keyword>
<dbReference type="InParanoid" id="A0A674GAU4"/>
<dbReference type="Proteomes" id="UP000007754">
    <property type="component" value="Chromosome 5"/>
</dbReference>
<name>A0A674GAU4_TAEGU</name>
<evidence type="ECO:0000256" key="2">
    <source>
        <dbReference type="SAM" id="MobiDB-lite"/>
    </source>
</evidence>
<dbReference type="GO" id="GO:0000801">
    <property type="term" value="C:central element"/>
    <property type="evidence" value="ECO:0007669"/>
    <property type="project" value="TreeGrafter"/>
</dbReference>
<reference evidence="3" key="3">
    <citation type="submission" date="2025-09" db="UniProtKB">
        <authorList>
            <consortium name="Ensembl"/>
        </authorList>
    </citation>
    <scope>IDENTIFICATION</scope>
</reference>
<organism evidence="3 4">
    <name type="scientific">Taeniopygia guttata</name>
    <name type="common">Zebra finch</name>
    <name type="synonym">Poephila guttata</name>
    <dbReference type="NCBI Taxonomy" id="59729"/>
    <lineage>
        <taxon>Eukaryota</taxon>
        <taxon>Metazoa</taxon>
        <taxon>Chordata</taxon>
        <taxon>Craniata</taxon>
        <taxon>Vertebrata</taxon>
        <taxon>Euteleostomi</taxon>
        <taxon>Archelosauria</taxon>
        <taxon>Archosauria</taxon>
        <taxon>Dinosauria</taxon>
        <taxon>Saurischia</taxon>
        <taxon>Theropoda</taxon>
        <taxon>Coelurosauria</taxon>
        <taxon>Aves</taxon>
        <taxon>Neognathae</taxon>
        <taxon>Neoaves</taxon>
        <taxon>Telluraves</taxon>
        <taxon>Australaves</taxon>
        <taxon>Passeriformes</taxon>
        <taxon>Passeroidea</taxon>
        <taxon>Estrildidae</taxon>
        <taxon>Estrildinae</taxon>
        <taxon>Taeniopygia</taxon>
    </lineage>
</organism>
<feature type="coiled-coil region" evidence="1">
    <location>
        <begin position="41"/>
        <end position="75"/>
    </location>
</feature>
<keyword evidence="1" id="KW-0175">Coiled coil</keyword>
<dbReference type="GO" id="GO:0007129">
    <property type="term" value="P:homologous chromosome pairing at meiosis"/>
    <property type="evidence" value="ECO:0007669"/>
    <property type="project" value="TreeGrafter"/>
</dbReference>
<evidence type="ECO:0000256" key="1">
    <source>
        <dbReference type="SAM" id="Coils"/>
    </source>
</evidence>
<dbReference type="AlphaFoldDB" id="A0A674GAU4"/>
<dbReference type="PANTHER" id="PTHR35449:SF1">
    <property type="entry name" value="PROTEIN SIX6OS1"/>
    <property type="match status" value="1"/>
</dbReference>
<reference evidence="3" key="2">
    <citation type="submission" date="2025-08" db="UniProtKB">
        <authorList>
            <consortium name="Ensembl"/>
        </authorList>
    </citation>
    <scope>IDENTIFICATION</scope>
</reference>
<feature type="region of interest" description="Disordered" evidence="2">
    <location>
        <begin position="294"/>
        <end position="320"/>
    </location>
</feature>
<feature type="compositionally biased region" description="Basic and acidic residues" evidence="2">
    <location>
        <begin position="299"/>
        <end position="310"/>
    </location>
</feature>
<dbReference type="GeneTree" id="ENSGT00390000010439"/>
<dbReference type="Pfam" id="PF15676">
    <property type="entry name" value="S6OS1"/>
    <property type="match status" value="1"/>
</dbReference>
<dbReference type="GO" id="GO:0007283">
    <property type="term" value="P:spermatogenesis"/>
    <property type="evidence" value="ECO:0007669"/>
    <property type="project" value="TreeGrafter"/>
</dbReference>
<proteinExistence type="predicted"/>
<dbReference type="GO" id="GO:0048477">
    <property type="term" value="P:oogenesis"/>
    <property type="evidence" value="ECO:0007669"/>
    <property type="project" value="TreeGrafter"/>
</dbReference>
<evidence type="ECO:0000313" key="4">
    <source>
        <dbReference type="Proteomes" id="UP000007754"/>
    </source>
</evidence>
<feature type="region of interest" description="Disordered" evidence="2">
    <location>
        <begin position="231"/>
        <end position="252"/>
    </location>
</feature>
<sequence>MSDEVSINLDKILVKLASQIEKNRSAKEHVDHQINLCTAKIAEKKNQIAWLEENIKKGNEALADLQKQNESSKKHCDAWKPTYTVLKEHGEYLKTEIKVLEEATESERKIYEDSITQCRITLEEQRKKYTETALAQKYYQKKEEVEEIQKRVLKCLEKYKWKEDVCLDSLEAVPFTSINNWAVHIASMRKKTQETLQLAEAAAQETIKLEKEAEELKTKIDCLKKSFKEAKEDQNNSENIEGKNQKSLEKPEKFKERVFEEREHSSLPKEKHQLYKTLHIPRIPWKFVQSVQSFRSSKQRPETGRRENQKPVELSVATSSSSSLAENLSQIVIDTAGTNHPQIAQVPSIVSIKNQEKFRLSDLPKQLTSNQQFESENAVMASQEAKHVDGEAHEHMDCSFVPQDVHTGFKPNEDNPDTQEESAEPFLRAPKTPDLKGKNPHFSKTLLFDSIQNLGCEEGTSKSPAFFSHMNFSQKSPGFNLFGSSLFGAQNSSDETEENYSVGNLNPLSPHEDIASLGNQKMRMHLPFPSPRNQLLLHLEMEKMMLVFHLHLDRIRDHHRLLLRKVFILPHKIQSHLHSFEYL</sequence>
<evidence type="ECO:0000313" key="3">
    <source>
        <dbReference type="Ensembl" id="ENSTGUP00000019816.1"/>
    </source>
</evidence>
<dbReference type="Ensembl" id="ENSTGUT00000044139.1">
    <property type="protein sequence ID" value="ENSTGUP00000019816.1"/>
    <property type="gene ID" value="ENSTGUG00000022024.1"/>
</dbReference>
<protein>
    <submittedName>
        <fullName evidence="3">Chromosome 14 open reading frame 39</fullName>
    </submittedName>
</protein>
<dbReference type="InterPro" id="IPR031380">
    <property type="entry name" value="SIX6OS1"/>
</dbReference>
<accession>A0A674GAU4</accession>
<dbReference type="PANTHER" id="PTHR35449">
    <property type="entry name" value="PROTEIN SIX6OS1"/>
    <property type="match status" value="1"/>
</dbReference>
<dbReference type="GO" id="GO:0010705">
    <property type="term" value="P:meiotic DNA double-strand break processing involved in reciprocal meiotic recombination"/>
    <property type="evidence" value="ECO:0007669"/>
    <property type="project" value="TreeGrafter"/>
</dbReference>
<reference evidence="3 4" key="1">
    <citation type="journal article" date="2010" name="Nature">
        <title>The genome of a songbird.</title>
        <authorList>
            <person name="Warren W.C."/>
            <person name="Clayton D.F."/>
            <person name="Ellegren H."/>
            <person name="Arnold A.P."/>
            <person name="Hillier L.W."/>
            <person name="Kunstner A."/>
            <person name="Searle S."/>
            <person name="White S."/>
            <person name="Vilella A.J."/>
            <person name="Fairley S."/>
            <person name="Heger A."/>
            <person name="Kong L."/>
            <person name="Ponting C.P."/>
            <person name="Jarvis E.D."/>
            <person name="Mello C.V."/>
            <person name="Minx P."/>
            <person name="Lovell P."/>
            <person name="Velho T.A."/>
            <person name="Ferris M."/>
            <person name="Balakrishnan C.N."/>
            <person name="Sinha S."/>
            <person name="Blatti C."/>
            <person name="London S.E."/>
            <person name="Li Y."/>
            <person name="Lin Y.C."/>
            <person name="George J."/>
            <person name="Sweedler J."/>
            <person name="Southey B."/>
            <person name="Gunaratne P."/>
            <person name="Watson M."/>
            <person name="Nam K."/>
            <person name="Backstrom N."/>
            <person name="Smeds L."/>
            <person name="Nabholz B."/>
            <person name="Itoh Y."/>
            <person name="Whitney O."/>
            <person name="Pfenning A.R."/>
            <person name="Howard J."/>
            <person name="Volker M."/>
            <person name="Skinner B.M."/>
            <person name="Griffin D.K."/>
            <person name="Ye L."/>
            <person name="McLaren W.M."/>
            <person name="Flicek P."/>
            <person name="Quesada V."/>
            <person name="Velasco G."/>
            <person name="Lopez-Otin C."/>
            <person name="Puente X.S."/>
            <person name="Olender T."/>
            <person name="Lancet D."/>
            <person name="Smit A.F."/>
            <person name="Hubley R."/>
            <person name="Konkel M.K."/>
            <person name="Walker J.A."/>
            <person name="Batzer M.A."/>
            <person name="Gu W."/>
            <person name="Pollock D.D."/>
            <person name="Chen L."/>
            <person name="Cheng Z."/>
            <person name="Eichler E.E."/>
            <person name="Stapley J."/>
            <person name="Slate J."/>
            <person name="Ekblom R."/>
            <person name="Birkhead T."/>
            <person name="Burke T."/>
            <person name="Burt D."/>
            <person name="Scharff C."/>
            <person name="Adam I."/>
            <person name="Richard H."/>
            <person name="Sultan M."/>
            <person name="Soldatov A."/>
            <person name="Lehrach H."/>
            <person name="Edwards S.V."/>
            <person name="Yang S.P."/>
            <person name="Li X."/>
            <person name="Graves T."/>
            <person name="Fulton L."/>
            <person name="Nelson J."/>
            <person name="Chinwalla A."/>
            <person name="Hou S."/>
            <person name="Mardis E.R."/>
            <person name="Wilson R.K."/>
        </authorList>
    </citation>
    <scope>NUCLEOTIDE SEQUENCE [LARGE SCALE GENOMIC DNA]</scope>
</reference>